<keyword evidence="2" id="KW-1185">Reference proteome</keyword>
<proteinExistence type="predicted"/>
<dbReference type="EMBL" id="BMAW01075134">
    <property type="protein sequence ID" value="GFT95234.1"/>
    <property type="molecule type" value="Genomic_DNA"/>
</dbReference>
<gene>
    <name evidence="1" type="ORF">NPIL_543351</name>
</gene>
<dbReference type="AlphaFoldDB" id="A0A8X6Q4A1"/>
<name>A0A8X6Q4A1_NEPPI</name>
<dbReference type="Proteomes" id="UP000887013">
    <property type="component" value="Unassembled WGS sequence"/>
</dbReference>
<reference evidence="1" key="1">
    <citation type="submission" date="2020-08" db="EMBL/GenBank/DDBJ databases">
        <title>Multicomponent nature underlies the extraordinary mechanical properties of spider dragline silk.</title>
        <authorList>
            <person name="Kono N."/>
            <person name="Nakamura H."/>
            <person name="Mori M."/>
            <person name="Yoshida Y."/>
            <person name="Ohtoshi R."/>
            <person name="Malay A.D."/>
            <person name="Moran D.A.P."/>
            <person name="Tomita M."/>
            <person name="Numata K."/>
            <person name="Arakawa K."/>
        </authorList>
    </citation>
    <scope>NUCLEOTIDE SEQUENCE</scope>
</reference>
<evidence type="ECO:0000313" key="1">
    <source>
        <dbReference type="EMBL" id="GFT95234.1"/>
    </source>
</evidence>
<protein>
    <submittedName>
        <fullName evidence="1">Uncharacterized protein</fullName>
    </submittedName>
</protein>
<sequence>MDSFSVVSPVQGGHWTKSHWAQWCIMETPLQILDPFQFTCATVTDQVDCTPEELLRGTVTWKMHENCLLFGMTFHRFIQVYSIHLSNACVDENTKLQSSTHFLWILLHNFVEICWSLNLNMRTWFSAVQKTSSSSGHHRISRPPVHCDKSAYQYDRARGSSFSACFAGRLILSSIEMKTKCLEDFAATPSGSPTKVPVHQLLMKC</sequence>
<accession>A0A8X6Q4A1</accession>
<evidence type="ECO:0000313" key="2">
    <source>
        <dbReference type="Proteomes" id="UP000887013"/>
    </source>
</evidence>
<comment type="caution">
    <text evidence="1">The sequence shown here is derived from an EMBL/GenBank/DDBJ whole genome shotgun (WGS) entry which is preliminary data.</text>
</comment>
<organism evidence="1 2">
    <name type="scientific">Nephila pilipes</name>
    <name type="common">Giant wood spider</name>
    <name type="synonym">Nephila maculata</name>
    <dbReference type="NCBI Taxonomy" id="299642"/>
    <lineage>
        <taxon>Eukaryota</taxon>
        <taxon>Metazoa</taxon>
        <taxon>Ecdysozoa</taxon>
        <taxon>Arthropoda</taxon>
        <taxon>Chelicerata</taxon>
        <taxon>Arachnida</taxon>
        <taxon>Araneae</taxon>
        <taxon>Araneomorphae</taxon>
        <taxon>Entelegynae</taxon>
        <taxon>Araneoidea</taxon>
        <taxon>Nephilidae</taxon>
        <taxon>Nephila</taxon>
    </lineage>
</organism>